<feature type="region of interest" description="Disordered" evidence="1">
    <location>
        <begin position="1"/>
        <end position="23"/>
    </location>
</feature>
<accession>A0AAD6SLW1</accession>
<sequence length="223" mass="23957">MSPFGPPPHSVRPPDSYPAPPPHNPCNNVPGLWFVKVGADMTKVVEGQFLVEPEFAAAWGLGPTPSSSSTTPAQPKLRVLLLCLPTQSLNDLYNSLAPSHPTTEMLATAVAGLQTAWPQDGTLFVGINVEGAGGRMWLPYQMDPYAPLDVTHHILPGVNIIRFIQLANMVERTFILYASHRSPPPPSDAALSRFFQPSASQSSSTPALLHFAPPTVSVSDSFL</sequence>
<dbReference type="AlphaFoldDB" id="A0AAD6SLW1"/>
<organism evidence="2 3">
    <name type="scientific">Mycena alexandri</name>
    <dbReference type="NCBI Taxonomy" id="1745969"/>
    <lineage>
        <taxon>Eukaryota</taxon>
        <taxon>Fungi</taxon>
        <taxon>Dikarya</taxon>
        <taxon>Basidiomycota</taxon>
        <taxon>Agaricomycotina</taxon>
        <taxon>Agaricomycetes</taxon>
        <taxon>Agaricomycetidae</taxon>
        <taxon>Agaricales</taxon>
        <taxon>Marasmiineae</taxon>
        <taxon>Mycenaceae</taxon>
        <taxon>Mycena</taxon>
    </lineage>
</organism>
<comment type="caution">
    <text evidence="2">The sequence shown here is derived from an EMBL/GenBank/DDBJ whole genome shotgun (WGS) entry which is preliminary data.</text>
</comment>
<protein>
    <submittedName>
        <fullName evidence="2">Uncharacterized protein</fullName>
    </submittedName>
</protein>
<gene>
    <name evidence="2" type="ORF">C8F04DRAFT_731090</name>
</gene>
<name>A0AAD6SLW1_9AGAR</name>
<evidence type="ECO:0000313" key="3">
    <source>
        <dbReference type="Proteomes" id="UP001218188"/>
    </source>
</evidence>
<keyword evidence="3" id="KW-1185">Reference proteome</keyword>
<dbReference type="EMBL" id="JARJCM010000091">
    <property type="protein sequence ID" value="KAJ7030346.1"/>
    <property type="molecule type" value="Genomic_DNA"/>
</dbReference>
<evidence type="ECO:0000313" key="2">
    <source>
        <dbReference type="EMBL" id="KAJ7030346.1"/>
    </source>
</evidence>
<evidence type="ECO:0000256" key="1">
    <source>
        <dbReference type="SAM" id="MobiDB-lite"/>
    </source>
</evidence>
<reference evidence="2" key="1">
    <citation type="submission" date="2023-03" db="EMBL/GenBank/DDBJ databases">
        <title>Massive genome expansion in bonnet fungi (Mycena s.s.) driven by repeated elements and novel gene families across ecological guilds.</title>
        <authorList>
            <consortium name="Lawrence Berkeley National Laboratory"/>
            <person name="Harder C.B."/>
            <person name="Miyauchi S."/>
            <person name="Viragh M."/>
            <person name="Kuo A."/>
            <person name="Thoen E."/>
            <person name="Andreopoulos B."/>
            <person name="Lu D."/>
            <person name="Skrede I."/>
            <person name="Drula E."/>
            <person name="Henrissat B."/>
            <person name="Morin E."/>
            <person name="Kohler A."/>
            <person name="Barry K."/>
            <person name="LaButti K."/>
            <person name="Morin E."/>
            <person name="Salamov A."/>
            <person name="Lipzen A."/>
            <person name="Mereny Z."/>
            <person name="Hegedus B."/>
            <person name="Baldrian P."/>
            <person name="Stursova M."/>
            <person name="Weitz H."/>
            <person name="Taylor A."/>
            <person name="Grigoriev I.V."/>
            <person name="Nagy L.G."/>
            <person name="Martin F."/>
            <person name="Kauserud H."/>
        </authorList>
    </citation>
    <scope>NUCLEOTIDE SEQUENCE</scope>
    <source>
        <strain evidence="2">CBHHK200</strain>
    </source>
</reference>
<dbReference type="Proteomes" id="UP001218188">
    <property type="component" value="Unassembled WGS sequence"/>
</dbReference>
<proteinExistence type="predicted"/>